<feature type="transmembrane region" description="Helical" evidence="8">
    <location>
        <begin position="119"/>
        <end position="140"/>
    </location>
</feature>
<evidence type="ECO:0000256" key="5">
    <source>
        <dbReference type="ARBA" id="ARBA00022692"/>
    </source>
</evidence>
<feature type="transmembrane region" description="Helical" evidence="8">
    <location>
        <begin position="64"/>
        <end position="81"/>
    </location>
</feature>
<name>A0A558DRL0_9GAMM</name>
<keyword evidence="6 8" id="KW-1133">Transmembrane helix</keyword>
<dbReference type="AlphaFoldDB" id="A0A558DRL0"/>
<dbReference type="Proteomes" id="UP000316649">
    <property type="component" value="Unassembled WGS sequence"/>
</dbReference>
<dbReference type="GO" id="GO:0022857">
    <property type="term" value="F:transmembrane transporter activity"/>
    <property type="evidence" value="ECO:0007669"/>
    <property type="project" value="InterPro"/>
</dbReference>
<comment type="similarity">
    <text evidence="2">Belongs to the binding-protein-dependent transport system permease family. FecCD subfamily.</text>
</comment>
<feature type="transmembrane region" description="Helical" evidence="8">
    <location>
        <begin position="188"/>
        <end position="210"/>
    </location>
</feature>
<dbReference type="InterPro" id="IPR037294">
    <property type="entry name" value="ABC_BtuC-like"/>
</dbReference>
<evidence type="ECO:0000256" key="3">
    <source>
        <dbReference type="ARBA" id="ARBA00022448"/>
    </source>
</evidence>
<keyword evidence="10" id="KW-1185">Reference proteome</keyword>
<evidence type="ECO:0000256" key="7">
    <source>
        <dbReference type="ARBA" id="ARBA00023136"/>
    </source>
</evidence>
<dbReference type="OrthoDB" id="9055647at2"/>
<evidence type="ECO:0000256" key="4">
    <source>
        <dbReference type="ARBA" id="ARBA00022475"/>
    </source>
</evidence>
<dbReference type="SUPFAM" id="SSF81345">
    <property type="entry name" value="ABC transporter involved in vitamin B12 uptake, BtuC"/>
    <property type="match status" value="1"/>
</dbReference>
<dbReference type="RefSeq" id="WP_144358406.1">
    <property type="nucleotide sequence ID" value="NZ_VMNH01000007.1"/>
</dbReference>
<dbReference type="GO" id="GO:0005886">
    <property type="term" value="C:plasma membrane"/>
    <property type="evidence" value="ECO:0007669"/>
    <property type="project" value="UniProtKB-SubCell"/>
</dbReference>
<comment type="subcellular location">
    <subcellularLocation>
        <location evidence="1">Cell membrane</location>
        <topology evidence="1">Multi-pass membrane protein</topology>
    </subcellularLocation>
</comment>
<dbReference type="PANTHER" id="PTHR30472">
    <property type="entry name" value="FERRIC ENTEROBACTIN TRANSPORT SYSTEM PERMEASE PROTEIN"/>
    <property type="match status" value="1"/>
</dbReference>
<dbReference type="GO" id="GO:0033214">
    <property type="term" value="P:siderophore-iron import into cell"/>
    <property type="evidence" value="ECO:0007669"/>
    <property type="project" value="TreeGrafter"/>
</dbReference>
<dbReference type="Pfam" id="PF01032">
    <property type="entry name" value="FecCD"/>
    <property type="match status" value="1"/>
</dbReference>
<evidence type="ECO:0000256" key="1">
    <source>
        <dbReference type="ARBA" id="ARBA00004651"/>
    </source>
</evidence>
<feature type="transmembrane region" description="Helical" evidence="8">
    <location>
        <begin position="147"/>
        <end position="168"/>
    </location>
</feature>
<evidence type="ECO:0000313" key="9">
    <source>
        <dbReference type="EMBL" id="TVO75826.1"/>
    </source>
</evidence>
<dbReference type="Gene3D" id="1.10.3470.10">
    <property type="entry name" value="ABC transporter involved in vitamin B12 uptake, BtuC"/>
    <property type="match status" value="1"/>
</dbReference>
<keyword evidence="4" id="KW-1003">Cell membrane</keyword>
<keyword evidence="5 8" id="KW-0812">Transmembrane</keyword>
<evidence type="ECO:0000256" key="6">
    <source>
        <dbReference type="ARBA" id="ARBA00022989"/>
    </source>
</evidence>
<dbReference type="PANTHER" id="PTHR30472:SF25">
    <property type="entry name" value="ABC TRANSPORTER PERMEASE PROTEIN MJ0876-RELATED"/>
    <property type="match status" value="1"/>
</dbReference>
<gene>
    <name evidence="9" type="ORF">FHP88_07450</name>
</gene>
<keyword evidence="3" id="KW-0813">Transport</keyword>
<evidence type="ECO:0000256" key="8">
    <source>
        <dbReference type="SAM" id="Phobius"/>
    </source>
</evidence>
<dbReference type="CDD" id="cd06550">
    <property type="entry name" value="TM_ABC_iron-siderophores_like"/>
    <property type="match status" value="1"/>
</dbReference>
<protein>
    <submittedName>
        <fullName evidence="9">Iron ABC transporter permease</fullName>
    </submittedName>
</protein>
<feature type="transmembrane region" description="Helical" evidence="8">
    <location>
        <begin position="93"/>
        <end position="113"/>
    </location>
</feature>
<reference evidence="9 10" key="1">
    <citation type="submission" date="2019-07" db="EMBL/GenBank/DDBJ databases">
        <title>The pathways for chlorine oxyanion respiration interact through the shared metabolite chlorate.</title>
        <authorList>
            <person name="Barnum T.P."/>
            <person name="Cheng Y."/>
            <person name="Hill K.A."/>
            <person name="Lucas L.N."/>
            <person name="Carlson H.K."/>
            <person name="Coates J.D."/>
        </authorList>
    </citation>
    <scope>NUCLEOTIDE SEQUENCE [LARGE SCALE GENOMIC DNA]</scope>
    <source>
        <strain evidence="9 10">BK-1</strain>
    </source>
</reference>
<proteinExistence type="inferred from homology"/>
<organism evidence="9 10">
    <name type="scientific">Sedimenticola selenatireducens</name>
    <dbReference type="NCBI Taxonomy" id="191960"/>
    <lineage>
        <taxon>Bacteria</taxon>
        <taxon>Pseudomonadati</taxon>
        <taxon>Pseudomonadota</taxon>
        <taxon>Gammaproteobacteria</taxon>
        <taxon>Chromatiales</taxon>
        <taxon>Sedimenticolaceae</taxon>
        <taxon>Sedimenticola</taxon>
    </lineage>
</organism>
<feature type="transmembrane region" description="Helical" evidence="8">
    <location>
        <begin position="12"/>
        <end position="30"/>
    </location>
</feature>
<comment type="caution">
    <text evidence="9">The sequence shown here is derived from an EMBL/GenBank/DDBJ whole genome shotgun (WGS) entry which is preliminary data.</text>
</comment>
<evidence type="ECO:0000313" key="10">
    <source>
        <dbReference type="Proteomes" id="UP000316649"/>
    </source>
</evidence>
<feature type="transmembrane region" description="Helical" evidence="8">
    <location>
        <begin position="241"/>
        <end position="269"/>
    </location>
</feature>
<dbReference type="EMBL" id="VMNH01000007">
    <property type="protein sequence ID" value="TVO75826.1"/>
    <property type="molecule type" value="Genomic_DNA"/>
</dbReference>
<accession>A0A558DRL0</accession>
<evidence type="ECO:0000256" key="2">
    <source>
        <dbReference type="ARBA" id="ARBA00007935"/>
    </source>
</evidence>
<feature type="transmembrane region" description="Helical" evidence="8">
    <location>
        <begin position="309"/>
        <end position="328"/>
    </location>
</feature>
<sequence>MRSVELIHQRMLIVILVIVMVCLFVVSLFIGSNPLPVIQAARESLLDTPTVIGLIFGEIRLPRALIALFTGATLGLCGAAMQGLLRNPLASPGLIGSSSGAALGAVSMLYFGFGVVMPLAVPLGGVAGALLATFMVYLMAGREGGTLTLILAGVAINALALALISLLLNLAPSPYAVREIVLWMMGSIANHSMTDLWTLLPGVLLGWLMLFGTGRSLDALTLGAETASTMGISLSRLRWRIFLAVALSVGSAVAITGSIGFIGLVVPHLLRPLVGFQPSRLLLTSALGGASLLLAADISTRLFPAGTDIKVGVLTSLVGAPFFLYLIIKSRRYQL</sequence>
<keyword evidence="7 8" id="KW-0472">Membrane</keyword>
<dbReference type="FunFam" id="1.10.3470.10:FF:000001">
    <property type="entry name" value="Vitamin B12 ABC transporter permease BtuC"/>
    <property type="match status" value="1"/>
</dbReference>
<dbReference type="InterPro" id="IPR000522">
    <property type="entry name" value="ABC_transptr_permease_BtuC"/>
</dbReference>